<dbReference type="Proteomes" id="UP000597762">
    <property type="component" value="Unassembled WGS sequence"/>
</dbReference>
<organism evidence="2 3">
    <name type="scientific">Acanthosepion pharaonis</name>
    <name type="common">Pharaoh cuttlefish</name>
    <name type="synonym">Sepia pharaonis</name>
    <dbReference type="NCBI Taxonomy" id="158019"/>
    <lineage>
        <taxon>Eukaryota</taxon>
        <taxon>Metazoa</taxon>
        <taxon>Spiralia</taxon>
        <taxon>Lophotrochozoa</taxon>
        <taxon>Mollusca</taxon>
        <taxon>Cephalopoda</taxon>
        <taxon>Coleoidea</taxon>
        <taxon>Decapodiformes</taxon>
        <taxon>Sepiida</taxon>
        <taxon>Sepiina</taxon>
        <taxon>Sepiidae</taxon>
        <taxon>Acanthosepion</taxon>
    </lineage>
</organism>
<keyword evidence="1" id="KW-0812">Transmembrane</keyword>
<dbReference type="EMBL" id="CAHIKZ030000741">
    <property type="protein sequence ID" value="CAE1236414.1"/>
    <property type="molecule type" value="Genomic_DNA"/>
</dbReference>
<sequence>MYTSSEYSPSLNDQIVHIYNKPFDWDLVHFFFFFFLFPRYVSFFFPFKFIYFSTVHFFFSTSTLCFFPFLQFSFISLILWQTSLLPVDAFIYLLSVQSNKSLICSSSLRPALLIDWRDSSSFFFPARICLSVASAVRECHACAQFLLYLSPCLFHLDRLPAAQRILDRPLHARRTAFLFEHLRIIGDRNFRLTNNHMST</sequence>
<feature type="transmembrane region" description="Helical" evidence="1">
    <location>
        <begin position="27"/>
        <end position="45"/>
    </location>
</feature>
<comment type="caution">
    <text evidence="2">The sequence shown here is derived from an EMBL/GenBank/DDBJ whole genome shotgun (WGS) entry which is preliminary data.</text>
</comment>
<name>A0A812BK52_ACAPH</name>
<evidence type="ECO:0000313" key="3">
    <source>
        <dbReference type="Proteomes" id="UP000597762"/>
    </source>
</evidence>
<dbReference type="AlphaFoldDB" id="A0A812BK52"/>
<protein>
    <submittedName>
        <fullName evidence="2">Uncharacterized protein</fullName>
    </submittedName>
</protein>
<gene>
    <name evidence="2" type="ORF">SPHA_20209</name>
</gene>
<feature type="transmembrane region" description="Helical" evidence="1">
    <location>
        <begin position="57"/>
        <end position="80"/>
    </location>
</feature>
<evidence type="ECO:0000256" key="1">
    <source>
        <dbReference type="SAM" id="Phobius"/>
    </source>
</evidence>
<reference evidence="2" key="1">
    <citation type="submission" date="2021-01" db="EMBL/GenBank/DDBJ databases">
        <authorList>
            <person name="Li R."/>
            <person name="Bekaert M."/>
        </authorList>
    </citation>
    <scope>NUCLEOTIDE SEQUENCE</scope>
    <source>
        <strain evidence="2">Farmed</strain>
    </source>
</reference>
<keyword evidence="3" id="KW-1185">Reference proteome</keyword>
<accession>A0A812BK52</accession>
<keyword evidence="1" id="KW-1133">Transmembrane helix</keyword>
<keyword evidence="1" id="KW-0472">Membrane</keyword>
<proteinExistence type="predicted"/>
<evidence type="ECO:0000313" key="2">
    <source>
        <dbReference type="EMBL" id="CAE1236414.1"/>
    </source>
</evidence>